<reference evidence="2" key="1">
    <citation type="submission" date="2020-06" db="EMBL/GenBank/DDBJ databases">
        <authorList>
            <person name="Onetto C."/>
        </authorList>
    </citation>
    <scope>NUCLEOTIDE SEQUENCE</scope>
</reference>
<evidence type="ECO:0000313" key="2">
    <source>
        <dbReference type="EMBL" id="CAD0082041.1"/>
    </source>
</evidence>
<feature type="compositionally biased region" description="Low complexity" evidence="1">
    <location>
        <begin position="47"/>
        <end position="70"/>
    </location>
</feature>
<evidence type="ECO:0000313" key="3">
    <source>
        <dbReference type="Proteomes" id="UP000716446"/>
    </source>
</evidence>
<feature type="compositionally biased region" description="Acidic residues" evidence="1">
    <location>
        <begin position="360"/>
        <end position="373"/>
    </location>
</feature>
<feature type="compositionally biased region" description="Basic residues" evidence="1">
    <location>
        <begin position="90"/>
        <end position="104"/>
    </location>
</feature>
<feature type="region of interest" description="Disordered" evidence="1">
    <location>
        <begin position="168"/>
        <end position="207"/>
    </location>
</feature>
<name>A0A9N8J7A1_9PEZI</name>
<feature type="compositionally biased region" description="Basic and acidic residues" evidence="1">
    <location>
        <begin position="1"/>
        <end position="15"/>
    </location>
</feature>
<feature type="compositionally biased region" description="Basic residues" evidence="1">
    <location>
        <begin position="546"/>
        <end position="560"/>
    </location>
</feature>
<feature type="compositionally biased region" description="Acidic residues" evidence="1">
    <location>
        <begin position="131"/>
        <end position="142"/>
    </location>
</feature>
<dbReference type="Proteomes" id="UP000716446">
    <property type="component" value="Unassembled WGS sequence"/>
</dbReference>
<feature type="region of interest" description="Disordered" evidence="1">
    <location>
        <begin position="1"/>
        <end position="146"/>
    </location>
</feature>
<feature type="compositionally biased region" description="Basic and acidic residues" evidence="1">
    <location>
        <begin position="446"/>
        <end position="464"/>
    </location>
</feature>
<sequence>MPPKKDKKDDKDGKKRVTRAGSAKAAKEKADAADGAAVKDGGKKTAAKPAKPTTPTKPTTPAKKATPVTGAKRKRADEEDEEDDSPPRTRNPKKPKLSPKTARRVKLESYLEDRIKDLGFKVEPSKHHESDDEDEDEPDEEWASMQRLRQRCDDRLDDIEEAIRTIGRGHEFYSNLDIPERKSDETRHEKRQKDKEIQDDQEINPIAEKKRVKISKNFPDGRKYRSAKQLGDLVKQLERQLGDELKNRKVQHTHDVSLAKYPSKRVRKAKEAAKARGESPKLTRTLDKQWDKHGLTLRELLDLYNRQGEQTPAPVRDDLVKKCQKYGLSTLANKQRMYGLSQEAINKVISALSDIKAPVDSDEDDDGGDDSDDAAGPYADINTGGKGKDQSKDGKKDASASLKGSKKGGKGAEALPKGPGHRDPSSGLDIAAPALTRLAIGDENNTDLRVKEKHDTPEDGHVADTTEVAEEVEDDEDDEDPKDDEEEDEVDGDGGPPPPPASGAAVTAASTAAARRSSSTRSHPSRKSSAQASPGHGSRSSSTSQKRARRRTQSKSRSKSRNTSQPRGVQKNVHTPQPLSKKALKKNHKVLRKIFHSFYVAMPSPQNMGGAIQSPYLRSVVSGA</sequence>
<feature type="compositionally biased region" description="Low complexity" evidence="1">
    <location>
        <begin position="502"/>
        <end position="522"/>
    </location>
</feature>
<feature type="compositionally biased region" description="Acidic residues" evidence="1">
    <location>
        <begin position="467"/>
        <end position="492"/>
    </location>
</feature>
<gene>
    <name evidence="2" type="ORF">AWRI4619_LOCUS608</name>
</gene>
<dbReference type="EMBL" id="CAIJEN010000001">
    <property type="protein sequence ID" value="CAD0082041.1"/>
    <property type="molecule type" value="Genomic_DNA"/>
</dbReference>
<feature type="compositionally biased region" description="Basic and acidic residues" evidence="1">
    <location>
        <begin position="269"/>
        <end position="287"/>
    </location>
</feature>
<feature type="region of interest" description="Disordered" evidence="1">
    <location>
        <begin position="603"/>
        <end position="624"/>
    </location>
</feature>
<accession>A0A9N8J7A1</accession>
<feature type="region of interest" description="Disordered" evidence="1">
    <location>
        <begin position="354"/>
        <end position="588"/>
    </location>
</feature>
<feature type="region of interest" description="Disordered" evidence="1">
    <location>
        <begin position="263"/>
        <end position="287"/>
    </location>
</feature>
<protein>
    <submittedName>
        <fullName evidence="2">Uncharacterized protein</fullName>
    </submittedName>
</protein>
<dbReference type="AlphaFoldDB" id="A0A9N8J7A1"/>
<feature type="compositionally biased region" description="Basic and acidic residues" evidence="1">
    <location>
        <begin position="105"/>
        <end position="130"/>
    </location>
</feature>
<comment type="caution">
    <text evidence="2">The sequence shown here is derived from an EMBL/GenBank/DDBJ whole genome shotgun (WGS) entry which is preliminary data.</text>
</comment>
<feature type="compositionally biased region" description="Basic and acidic residues" evidence="1">
    <location>
        <begin position="178"/>
        <end position="198"/>
    </location>
</feature>
<keyword evidence="3" id="KW-1185">Reference proteome</keyword>
<evidence type="ECO:0000256" key="1">
    <source>
        <dbReference type="SAM" id="MobiDB-lite"/>
    </source>
</evidence>
<organism evidence="2 3">
    <name type="scientific">Aureobasidium vineae</name>
    <dbReference type="NCBI Taxonomy" id="2773715"/>
    <lineage>
        <taxon>Eukaryota</taxon>
        <taxon>Fungi</taxon>
        <taxon>Dikarya</taxon>
        <taxon>Ascomycota</taxon>
        <taxon>Pezizomycotina</taxon>
        <taxon>Dothideomycetes</taxon>
        <taxon>Dothideomycetidae</taxon>
        <taxon>Dothideales</taxon>
        <taxon>Saccotheciaceae</taxon>
        <taxon>Aureobasidium</taxon>
    </lineage>
</organism>
<feature type="compositionally biased region" description="Basic and acidic residues" evidence="1">
    <location>
        <begin position="386"/>
        <end position="398"/>
    </location>
</feature>
<proteinExistence type="predicted"/>